<proteinExistence type="predicted"/>
<dbReference type="Proteomes" id="UP001219525">
    <property type="component" value="Unassembled WGS sequence"/>
</dbReference>
<dbReference type="AlphaFoldDB" id="A0AAD6VPP8"/>
<name>A0AAD6VPP8_9AGAR</name>
<gene>
    <name evidence="1" type="ORF">GGX14DRAFT_391718</name>
</gene>
<accession>A0AAD6VPP8</accession>
<sequence>MVGINGYRFASTMHANAVQSLSRRQQAYGQEMNDRAAPDEQQRCAPALQPLHSERGVQGGVSRIIESTSVPSAAVSLGPGWQPEQRTRRSCRPRATLSTRSLEVNMYQQDTEDAGECEVKEEKGDGKCEEVRGQREWMASEKKGVSACNGQQGSEEQTRGYRSGRCNMWRGQRSMTMRVKEKTRRYAPAQEQAKRSLSCDVYVTDVAKSLDWHQHLAGFEWGKKGQTRQEWILHAQIQKSAIFSTRHVRELAATEPAEDAQWGSSSFKDLGAGVGLLPIAKLPRDTVCERFKGYLLYVNAHSETT</sequence>
<reference evidence="1" key="1">
    <citation type="submission" date="2023-03" db="EMBL/GenBank/DDBJ databases">
        <title>Massive genome expansion in bonnet fungi (Mycena s.s.) driven by repeated elements and novel gene families across ecological guilds.</title>
        <authorList>
            <consortium name="Lawrence Berkeley National Laboratory"/>
            <person name="Harder C.B."/>
            <person name="Miyauchi S."/>
            <person name="Viragh M."/>
            <person name="Kuo A."/>
            <person name="Thoen E."/>
            <person name="Andreopoulos B."/>
            <person name="Lu D."/>
            <person name="Skrede I."/>
            <person name="Drula E."/>
            <person name="Henrissat B."/>
            <person name="Morin E."/>
            <person name="Kohler A."/>
            <person name="Barry K."/>
            <person name="LaButti K."/>
            <person name="Morin E."/>
            <person name="Salamov A."/>
            <person name="Lipzen A."/>
            <person name="Mereny Z."/>
            <person name="Hegedus B."/>
            <person name="Baldrian P."/>
            <person name="Stursova M."/>
            <person name="Weitz H."/>
            <person name="Taylor A."/>
            <person name="Grigoriev I.V."/>
            <person name="Nagy L.G."/>
            <person name="Martin F."/>
            <person name="Kauserud H."/>
        </authorList>
    </citation>
    <scope>NUCLEOTIDE SEQUENCE</scope>
    <source>
        <strain evidence="1">9144</strain>
    </source>
</reference>
<keyword evidence="2" id="KW-1185">Reference proteome</keyword>
<evidence type="ECO:0000313" key="1">
    <source>
        <dbReference type="EMBL" id="KAJ7216056.1"/>
    </source>
</evidence>
<protein>
    <submittedName>
        <fullName evidence="1">Uncharacterized protein</fullName>
    </submittedName>
</protein>
<comment type="caution">
    <text evidence="1">The sequence shown here is derived from an EMBL/GenBank/DDBJ whole genome shotgun (WGS) entry which is preliminary data.</text>
</comment>
<dbReference type="EMBL" id="JARJCW010000016">
    <property type="protein sequence ID" value="KAJ7216056.1"/>
    <property type="molecule type" value="Genomic_DNA"/>
</dbReference>
<evidence type="ECO:0000313" key="2">
    <source>
        <dbReference type="Proteomes" id="UP001219525"/>
    </source>
</evidence>
<organism evidence="1 2">
    <name type="scientific">Mycena pura</name>
    <dbReference type="NCBI Taxonomy" id="153505"/>
    <lineage>
        <taxon>Eukaryota</taxon>
        <taxon>Fungi</taxon>
        <taxon>Dikarya</taxon>
        <taxon>Basidiomycota</taxon>
        <taxon>Agaricomycotina</taxon>
        <taxon>Agaricomycetes</taxon>
        <taxon>Agaricomycetidae</taxon>
        <taxon>Agaricales</taxon>
        <taxon>Marasmiineae</taxon>
        <taxon>Mycenaceae</taxon>
        <taxon>Mycena</taxon>
    </lineage>
</organism>